<dbReference type="InterPro" id="IPR009875">
    <property type="entry name" value="PilZ_domain"/>
</dbReference>
<dbReference type="AlphaFoldDB" id="A0A3B0ZEP2"/>
<reference evidence="2" key="1">
    <citation type="submission" date="2018-06" db="EMBL/GenBank/DDBJ databases">
        <authorList>
            <person name="Zhirakovskaya E."/>
        </authorList>
    </citation>
    <scope>NUCLEOTIDE SEQUENCE</scope>
</reference>
<dbReference type="PIRSF" id="PIRSF028141">
    <property type="entry name" value="C-di-GMP_BP_PA4608"/>
    <property type="match status" value="1"/>
</dbReference>
<gene>
    <name evidence="2" type="ORF">MNBD_GAMMA16-1700</name>
</gene>
<name>A0A3B0ZEP2_9ZZZZ</name>
<dbReference type="InterPro" id="IPR027021">
    <property type="entry name" value="C-di-GMP_BP_PA4608"/>
</dbReference>
<protein>
    <recommendedName>
        <fullName evidence="1">PilZ domain-containing protein</fullName>
    </recommendedName>
</protein>
<accession>A0A3B0ZEP2</accession>
<proteinExistence type="predicted"/>
<dbReference type="Gene3D" id="2.40.10.220">
    <property type="entry name" value="predicted glycosyltransferase like domains"/>
    <property type="match status" value="1"/>
</dbReference>
<organism evidence="2">
    <name type="scientific">hydrothermal vent metagenome</name>
    <dbReference type="NCBI Taxonomy" id="652676"/>
    <lineage>
        <taxon>unclassified sequences</taxon>
        <taxon>metagenomes</taxon>
        <taxon>ecological metagenomes</taxon>
    </lineage>
</organism>
<feature type="domain" description="PilZ" evidence="1">
    <location>
        <begin position="8"/>
        <end position="108"/>
    </location>
</feature>
<dbReference type="EMBL" id="UOFO01000083">
    <property type="protein sequence ID" value="VAW85912.1"/>
    <property type="molecule type" value="Genomic_DNA"/>
</dbReference>
<dbReference type="Pfam" id="PF07238">
    <property type="entry name" value="PilZ"/>
    <property type="match status" value="1"/>
</dbReference>
<evidence type="ECO:0000313" key="2">
    <source>
        <dbReference type="EMBL" id="VAW85912.1"/>
    </source>
</evidence>
<dbReference type="SUPFAM" id="SSF141371">
    <property type="entry name" value="PilZ domain-like"/>
    <property type="match status" value="1"/>
</dbReference>
<dbReference type="GO" id="GO:0035438">
    <property type="term" value="F:cyclic-di-GMP binding"/>
    <property type="evidence" value="ECO:0007669"/>
    <property type="project" value="InterPro"/>
</dbReference>
<sequence length="132" mass="15108">MTEVMQTDKRRYSRIPFNAQSSLHYDNKVLDCYLVDLSVKGALVELLPPHDFHQVETNQNAQLELVLLEMEVAINMSVRVAHHNNRTLGLSCESIDSDSMGHLRRLLELNTGDPDLFNRELLQLGVHEAVRE</sequence>
<evidence type="ECO:0000259" key="1">
    <source>
        <dbReference type="Pfam" id="PF07238"/>
    </source>
</evidence>